<dbReference type="Gene3D" id="3.90.1300.10">
    <property type="entry name" value="Amidase signature (AS) domain"/>
    <property type="match status" value="1"/>
</dbReference>
<dbReference type="InterPro" id="IPR000120">
    <property type="entry name" value="Amidase"/>
</dbReference>
<dbReference type="SUPFAM" id="SSF75304">
    <property type="entry name" value="Amidase signature (AS) enzymes"/>
    <property type="match status" value="1"/>
</dbReference>
<evidence type="ECO:0000313" key="3">
    <source>
        <dbReference type="EMBL" id="MXY95728.1"/>
    </source>
</evidence>
<accession>A0A6B0Z251</accession>
<dbReference type="PANTHER" id="PTHR11895:SF67">
    <property type="entry name" value="AMIDASE DOMAIN-CONTAINING PROTEIN"/>
    <property type="match status" value="1"/>
</dbReference>
<evidence type="ECO:0000259" key="2">
    <source>
        <dbReference type="Pfam" id="PF01425"/>
    </source>
</evidence>
<comment type="caution">
    <text evidence="3">The sequence shown here is derived from an EMBL/GenBank/DDBJ whole genome shotgun (WGS) entry which is preliminary data.</text>
</comment>
<dbReference type="AlphaFoldDB" id="A0A6B0Z251"/>
<dbReference type="InterPro" id="IPR036928">
    <property type="entry name" value="AS_sf"/>
</dbReference>
<gene>
    <name evidence="3" type="ORF">F4Y42_20000</name>
</gene>
<feature type="domain" description="Amidase" evidence="2">
    <location>
        <begin position="23"/>
        <end position="419"/>
    </location>
</feature>
<dbReference type="InterPro" id="IPR023631">
    <property type="entry name" value="Amidase_dom"/>
</dbReference>
<proteinExistence type="predicted"/>
<reference evidence="3" key="1">
    <citation type="submission" date="2019-09" db="EMBL/GenBank/DDBJ databases">
        <title>Characterisation of the sponge microbiome using genome-centric metagenomics.</title>
        <authorList>
            <person name="Engelberts J.P."/>
            <person name="Robbins S.J."/>
            <person name="De Goeij J.M."/>
            <person name="Aranda M."/>
            <person name="Bell S.C."/>
            <person name="Webster N.S."/>
        </authorList>
    </citation>
    <scope>NUCLEOTIDE SEQUENCE</scope>
    <source>
        <strain evidence="3">SB0664_bin_27</strain>
    </source>
</reference>
<dbReference type="PANTHER" id="PTHR11895">
    <property type="entry name" value="TRANSAMIDASE"/>
    <property type="match status" value="1"/>
</dbReference>
<feature type="region of interest" description="Disordered" evidence="1">
    <location>
        <begin position="130"/>
        <end position="150"/>
    </location>
</feature>
<organism evidence="3">
    <name type="scientific">Caldilineaceae bacterium SB0664_bin_27</name>
    <dbReference type="NCBI Taxonomy" id="2605260"/>
    <lineage>
        <taxon>Bacteria</taxon>
        <taxon>Bacillati</taxon>
        <taxon>Chloroflexota</taxon>
        <taxon>Caldilineae</taxon>
        <taxon>Caldilineales</taxon>
        <taxon>Caldilineaceae</taxon>
    </lineage>
</organism>
<protein>
    <submittedName>
        <fullName evidence="3">Amidase</fullName>
    </submittedName>
</protein>
<sequence length="431" mass="46682">MPDRGFPRPAALRSGEVNLVAHVLEICDRIDAEDSVIQALLPEPARRERLTREAGVLLDRFPDPAQRPPLFGLLVGVKDFFRVDGFPTKAGSKLPAELFEGVESDVVTRLKQKGALVAGKTVTTEFAYFQPGPTRNPHNPEHTPGGSSSGSAAGVAAGFFPLALGTQTIGSVIRPAAFCGIIGFKPSYDRIHTSGMLFFSKSVDHAGLFSQNVATMRLACSALCDGWDDRKSGPPQGLPALAVPAGPYLEEAEETGLQHFEETLDRLAAEGFRIERVPFFPDYAELNRRHRRLTAVEVAEVHKDWYKEHSDLYSIHMHEIMRNGATVSDEERDDIRADQLRLRHAMEAALLSSGADLWIAPAAPGPAPHGIHATGNPIMNLPWTNAGVPALSIPTGEAENGLPLAVQFCAPFGADERLLAWGEAIEAQVRG</sequence>
<evidence type="ECO:0000256" key="1">
    <source>
        <dbReference type="SAM" id="MobiDB-lite"/>
    </source>
</evidence>
<name>A0A6B0Z251_9CHLR</name>
<dbReference type="GO" id="GO:0003824">
    <property type="term" value="F:catalytic activity"/>
    <property type="evidence" value="ECO:0007669"/>
    <property type="project" value="InterPro"/>
</dbReference>
<dbReference type="Pfam" id="PF01425">
    <property type="entry name" value="Amidase"/>
    <property type="match status" value="1"/>
</dbReference>
<dbReference type="EMBL" id="VXRG01000169">
    <property type="protein sequence ID" value="MXY95728.1"/>
    <property type="molecule type" value="Genomic_DNA"/>
</dbReference>